<evidence type="ECO:0000313" key="2">
    <source>
        <dbReference type="Proteomes" id="UP000075606"/>
    </source>
</evidence>
<dbReference type="Proteomes" id="UP000075606">
    <property type="component" value="Unassembled WGS sequence"/>
</dbReference>
<reference evidence="1 2" key="1">
    <citation type="submission" date="2016-01" db="EMBL/GenBank/DDBJ databases">
        <title>Genome sequencing of Roseivirga spongicola UST030701-084.</title>
        <authorList>
            <person name="Selvaratnam C."/>
            <person name="Thevarajoo S."/>
            <person name="Goh K.M."/>
            <person name="Ee R."/>
            <person name="Chan K.-G."/>
            <person name="Chong C.S."/>
        </authorList>
    </citation>
    <scope>NUCLEOTIDE SEQUENCE [LARGE SCALE GENOMIC DNA]</scope>
    <source>
        <strain evidence="1 2">UST030701-084</strain>
    </source>
</reference>
<organism evidence="1 2">
    <name type="scientific">Roseivirga spongicola</name>
    <dbReference type="NCBI Taxonomy" id="333140"/>
    <lineage>
        <taxon>Bacteria</taxon>
        <taxon>Pseudomonadati</taxon>
        <taxon>Bacteroidota</taxon>
        <taxon>Cytophagia</taxon>
        <taxon>Cytophagales</taxon>
        <taxon>Roseivirgaceae</taxon>
        <taxon>Roseivirga</taxon>
    </lineage>
</organism>
<dbReference type="STRING" id="333140.AWW68_15010"/>
<comment type="caution">
    <text evidence="1">The sequence shown here is derived from an EMBL/GenBank/DDBJ whole genome shotgun (WGS) entry which is preliminary data.</text>
</comment>
<dbReference type="AlphaFoldDB" id="A0A150X5I5"/>
<gene>
    <name evidence="1" type="ORF">AWW68_15010</name>
</gene>
<protein>
    <submittedName>
        <fullName evidence="1">Uncharacterized protein</fullName>
    </submittedName>
</protein>
<dbReference type="RefSeq" id="WP_068223168.1">
    <property type="nucleotide sequence ID" value="NZ_CP139724.1"/>
</dbReference>
<evidence type="ECO:0000313" key="1">
    <source>
        <dbReference type="EMBL" id="KYG73971.1"/>
    </source>
</evidence>
<accession>A0A150X5I5</accession>
<keyword evidence="2" id="KW-1185">Reference proteome</keyword>
<proteinExistence type="predicted"/>
<dbReference type="EMBL" id="LRPC01000028">
    <property type="protein sequence ID" value="KYG73971.1"/>
    <property type="molecule type" value="Genomic_DNA"/>
</dbReference>
<dbReference type="OrthoDB" id="714416at2"/>
<name>A0A150X5I5_9BACT</name>
<sequence>MSKTPNEQLLFELIQSMTKSEKRSFKLYAKRSGGSTETKYIKLFDVMERMELYNEELILKKLPDTSKTQFANLKSHLYSQILGSLRLSNLKDDIDIELREQLDFIRVLYKKGLYQQSLRLLNRAKNITGDYRKDLFHLALLDYEKQIRSQQVFDLEEEQAYDIDVQTDKAMKRFMNVQKFFTLATRLKARFVQHGMVKSEREMNNLKALFYTNLPDFKEEELAFNEKFYLYRAYYWFSYLTYDFDDCVHYAEKWVNIFHETGLDKKRRAAYLKGLNRLLQSAFRVNNLTKYDEYYQALSNFEEKEGATLASNTQVLLVKYKAIQTFNHVFMTTQFTENLEKVQEVMKKVEANKKFIDKHNLVVIYYKASVFYFASERHNDARFYLNKLLNDSDRLRSDLKGYARILSILIDYDTGEEQYFEQKLKAAYDFIVYEENLGRVQQVFLDFLGKIGSIYPQDLKKGFMSLKAEIEKVNDGDFSRKTLLYFDLMSWIDSKIEGRSFAEMVREKARVQMR</sequence>